<keyword evidence="2" id="KW-1185">Reference proteome</keyword>
<reference evidence="2" key="1">
    <citation type="journal article" date="2022" name="Mol. Ecol. Resour.">
        <title>The genomes of chicory, endive, great burdock and yacon provide insights into Asteraceae palaeo-polyploidization history and plant inulin production.</title>
        <authorList>
            <person name="Fan W."/>
            <person name="Wang S."/>
            <person name="Wang H."/>
            <person name="Wang A."/>
            <person name="Jiang F."/>
            <person name="Liu H."/>
            <person name="Zhao H."/>
            <person name="Xu D."/>
            <person name="Zhang Y."/>
        </authorList>
    </citation>
    <scope>NUCLEOTIDE SEQUENCE [LARGE SCALE GENOMIC DNA]</scope>
    <source>
        <strain evidence="2">cv. Punajuju</strain>
    </source>
</reference>
<organism evidence="1 2">
    <name type="scientific">Cichorium intybus</name>
    <name type="common">Chicory</name>
    <dbReference type="NCBI Taxonomy" id="13427"/>
    <lineage>
        <taxon>Eukaryota</taxon>
        <taxon>Viridiplantae</taxon>
        <taxon>Streptophyta</taxon>
        <taxon>Embryophyta</taxon>
        <taxon>Tracheophyta</taxon>
        <taxon>Spermatophyta</taxon>
        <taxon>Magnoliopsida</taxon>
        <taxon>eudicotyledons</taxon>
        <taxon>Gunneridae</taxon>
        <taxon>Pentapetalae</taxon>
        <taxon>asterids</taxon>
        <taxon>campanulids</taxon>
        <taxon>Asterales</taxon>
        <taxon>Asteraceae</taxon>
        <taxon>Cichorioideae</taxon>
        <taxon>Cichorieae</taxon>
        <taxon>Cichoriinae</taxon>
        <taxon>Cichorium</taxon>
    </lineage>
</organism>
<protein>
    <submittedName>
        <fullName evidence="1">Uncharacterized protein</fullName>
    </submittedName>
</protein>
<sequence>MVNKNEAQITRTFLRITKLGFERLQSTEGTITTEEDGIEAEANGRRQAEASGRRLAEASGRRLAEASGWRPSLESGSDVGLDWSIDLSDEYGIAGDEDGGRHHCSRRTMRLRVVKDDAP</sequence>
<evidence type="ECO:0000313" key="2">
    <source>
        <dbReference type="Proteomes" id="UP001055811"/>
    </source>
</evidence>
<dbReference type="EMBL" id="CM042014">
    <property type="protein sequence ID" value="KAI3721818.1"/>
    <property type="molecule type" value="Genomic_DNA"/>
</dbReference>
<evidence type="ECO:0000313" key="1">
    <source>
        <dbReference type="EMBL" id="KAI3721818.1"/>
    </source>
</evidence>
<dbReference type="Proteomes" id="UP001055811">
    <property type="component" value="Linkage Group LG06"/>
</dbReference>
<accession>A0ACB9BIX2</accession>
<comment type="caution">
    <text evidence="1">The sequence shown here is derived from an EMBL/GenBank/DDBJ whole genome shotgun (WGS) entry which is preliminary data.</text>
</comment>
<name>A0ACB9BIX2_CICIN</name>
<reference evidence="1 2" key="2">
    <citation type="journal article" date="2022" name="Mol. Ecol. Resour.">
        <title>The genomes of chicory, endive, great burdock and yacon provide insights into Asteraceae paleo-polyploidization history and plant inulin production.</title>
        <authorList>
            <person name="Fan W."/>
            <person name="Wang S."/>
            <person name="Wang H."/>
            <person name="Wang A."/>
            <person name="Jiang F."/>
            <person name="Liu H."/>
            <person name="Zhao H."/>
            <person name="Xu D."/>
            <person name="Zhang Y."/>
        </authorList>
    </citation>
    <scope>NUCLEOTIDE SEQUENCE [LARGE SCALE GENOMIC DNA]</scope>
    <source>
        <strain evidence="2">cv. Punajuju</strain>
        <tissue evidence="1">Leaves</tissue>
    </source>
</reference>
<proteinExistence type="predicted"/>
<gene>
    <name evidence="1" type="ORF">L2E82_32836</name>
</gene>